<organism evidence="2">
    <name type="scientific">Fagus sylvatica</name>
    <name type="common">Beechnut</name>
    <dbReference type="NCBI Taxonomy" id="28930"/>
    <lineage>
        <taxon>Eukaryota</taxon>
        <taxon>Viridiplantae</taxon>
        <taxon>Streptophyta</taxon>
        <taxon>Embryophyta</taxon>
        <taxon>Tracheophyta</taxon>
        <taxon>Spermatophyta</taxon>
        <taxon>Magnoliopsida</taxon>
        <taxon>eudicotyledons</taxon>
        <taxon>Gunneridae</taxon>
        <taxon>Pentapetalae</taxon>
        <taxon>rosids</taxon>
        <taxon>fabids</taxon>
        <taxon>Fagales</taxon>
        <taxon>Fagaceae</taxon>
        <taxon>Fagus</taxon>
    </lineage>
</organism>
<evidence type="ECO:0000256" key="1">
    <source>
        <dbReference type="SAM" id="MobiDB-lite"/>
    </source>
</evidence>
<sequence>MDTNGIGQARNRSTLDSDRLAFHSSRISKTGPHVSEIHIPRNISCPVSPIGSPLLHSRSPQHLNGRMSPSPISSPRAMSGSSTPLTGGNGSIPFNHMKQSVYLQEGFGTMHKPPNGPYVNGPSYHDSNPDMFKGMQPGSHFLSELVPSENDVLGTQFGRAVHGESYDGQAVLADRVSRQLLRDNVNPSLDLSPSSSLPSRTNGI</sequence>
<accession>A0A2N9J2G4</accession>
<feature type="compositionally biased region" description="Low complexity" evidence="1">
    <location>
        <begin position="187"/>
        <end position="204"/>
    </location>
</feature>
<protein>
    <submittedName>
        <fullName evidence="2">Uncharacterized protein</fullName>
    </submittedName>
</protein>
<name>A0A2N9J2G4_FAGSY</name>
<feature type="region of interest" description="Disordered" evidence="1">
    <location>
        <begin position="50"/>
        <end position="85"/>
    </location>
</feature>
<dbReference type="EMBL" id="OIVN01006320">
    <property type="protein sequence ID" value="SPD30511.1"/>
    <property type="molecule type" value="Genomic_DNA"/>
</dbReference>
<dbReference type="AlphaFoldDB" id="A0A2N9J2G4"/>
<evidence type="ECO:0000313" key="2">
    <source>
        <dbReference type="EMBL" id="SPD30511.1"/>
    </source>
</evidence>
<feature type="region of interest" description="Disordered" evidence="1">
    <location>
        <begin position="185"/>
        <end position="204"/>
    </location>
</feature>
<gene>
    <name evidence="2" type="ORF">FSB_LOCUS58393</name>
</gene>
<reference evidence="2" key="1">
    <citation type="submission" date="2018-02" db="EMBL/GenBank/DDBJ databases">
        <authorList>
            <person name="Cohen D.B."/>
            <person name="Kent A.D."/>
        </authorList>
    </citation>
    <scope>NUCLEOTIDE SEQUENCE</scope>
</reference>
<proteinExistence type="predicted"/>